<dbReference type="InterPro" id="IPR002295">
    <property type="entry name" value="N4/N6-MTase_EcoPI_Mod-like"/>
</dbReference>
<sequence length="506" mass="58118">MDAEGRALSANTESGGRYHTNWLNMMYPRLRLARNLLADDGVIFISIDDNEYANLRRICDMIFGENCFVATLHVELSATQGMKVKAAQNGNIVKNAEYILVYTRDGHKNIGVNLLYDYRPEYDSHYSYFLSKDKKSFQLLRSVYHELYPNVKLKDIVSMYREVPNFKNFVDEHRDRIFRIDKTTGFSMEKFERGVIYNDYFAKGKKYTLYNDGHGIQQFLFLGASFGKCDDFAGGFGLRKIRGDWWKEFYKDMGNVSKEGNVVFENGKKPVRLIKQLIKLCTNSDDIIMDFFSGSATTAQAVMDLNKDDGEKRKFLLVQLPELCNSTSSAFKAGFNNICELGESRICNAGVRIEKEAEEKNQEVPDTGFKVFRLDSSNIKRWNPDKKDLAQSLWDYVDNFVEGRTEEDVVYEIMLKTGIDLSCPVEKLERDGHTVYSIGMGALFICLDDHVNEDVAKVLTALHQELSPETWKVVFRDNAFDRDADKTNVREMLKCEGLDPVDFLTI</sequence>
<dbReference type="STRING" id="742743.HMPREF9453_01517"/>
<evidence type="ECO:0000256" key="1">
    <source>
        <dbReference type="ARBA" id="ARBA00022603"/>
    </source>
</evidence>
<dbReference type="GO" id="GO:0008170">
    <property type="term" value="F:N-methyltransferase activity"/>
    <property type="evidence" value="ECO:0007669"/>
    <property type="project" value="InterPro"/>
</dbReference>
<dbReference type="AlphaFoldDB" id="H1D1M9"/>
<evidence type="ECO:0000256" key="4">
    <source>
        <dbReference type="ARBA" id="ARBA00022747"/>
    </source>
</evidence>
<proteinExistence type="predicted"/>
<dbReference type="PIRSF" id="PIRSF015855">
    <property type="entry name" value="TypeIII_Mtase_mKpnI"/>
    <property type="match status" value="1"/>
</dbReference>
<keyword evidence="4" id="KW-0680">Restriction system</keyword>
<evidence type="ECO:0000256" key="2">
    <source>
        <dbReference type="ARBA" id="ARBA00022679"/>
    </source>
</evidence>
<comment type="caution">
    <text evidence="6">The sequence shown here is derived from an EMBL/GenBank/DDBJ whole genome shotgun (WGS) entry which is preliminary data.</text>
</comment>
<keyword evidence="2" id="KW-0808">Transferase</keyword>
<dbReference type="eggNOG" id="COG2189">
    <property type="taxonomic scope" value="Bacteria"/>
</dbReference>
<dbReference type="Proteomes" id="UP000003277">
    <property type="component" value="Unassembled WGS sequence"/>
</dbReference>
<feature type="domain" description="DNA methylase N-4/N-6" evidence="5">
    <location>
        <begin position="17"/>
        <end position="308"/>
    </location>
</feature>
<name>H1D1M9_9FIRM</name>
<dbReference type="PATRIC" id="fig|742743.3.peg.1557"/>
<dbReference type="Gene3D" id="3.40.50.150">
    <property type="entry name" value="Vaccinia Virus protein VP39"/>
    <property type="match status" value="1"/>
</dbReference>
<protein>
    <recommendedName>
        <fullName evidence="5">DNA methylase N-4/N-6 domain-containing protein</fullName>
    </recommendedName>
</protein>
<reference evidence="6 7" key="1">
    <citation type="submission" date="2011-11" db="EMBL/GenBank/DDBJ databases">
        <title>The Genome Sequence of Dialister succinatiphilus YIT 11850.</title>
        <authorList>
            <consortium name="The Broad Institute Genome Sequencing Platform"/>
            <person name="Earl A."/>
            <person name="Ward D."/>
            <person name="Feldgarden M."/>
            <person name="Gevers D."/>
            <person name="Morotomi M."/>
            <person name="Young S.K."/>
            <person name="Zeng Q."/>
            <person name="Gargeya S."/>
            <person name="Fitzgerald M."/>
            <person name="Haas B."/>
            <person name="Abouelleil A."/>
            <person name="Alvarado L."/>
            <person name="Arachchi H.M."/>
            <person name="Berlin A."/>
            <person name="Brown A."/>
            <person name="Chapman S.B."/>
            <person name="Dunbar C."/>
            <person name="Gearin G."/>
            <person name="Goldberg J."/>
            <person name="Griggs A."/>
            <person name="Gujja S."/>
            <person name="Heiman D."/>
            <person name="Howarth C."/>
            <person name="Lui A."/>
            <person name="MacDonald P.J.P."/>
            <person name="Montmayeur A."/>
            <person name="Murphy C."/>
            <person name="Neiman D."/>
            <person name="Pearson M."/>
            <person name="Priest M."/>
            <person name="Roberts A."/>
            <person name="Saif S."/>
            <person name="Shea T."/>
            <person name="Sisk P."/>
            <person name="Stolte C."/>
            <person name="Sykes S."/>
            <person name="Wortman J."/>
            <person name="Nusbaum C."/>
            <person name="Birren B."/>
        </authorList>
    </citation>
    <scope>NUCLEOTIDE SEQUENCE [LARGE SCALE GENOMIC DNA]</scope>
    <source>
        <strain evidence="6 7">YIT 11850</strain>
    </source>
</reference>
<keyword evidence="1" id="KW-0489">Methyltransferase</keyword>
<dbReference type="InterPro" id="IPR029063">
    <property type="entry name" value="SAM-dependent_MTases_sf"/>
</dbReference>
<accession>H1D1M9</accession>
<keyword evidence="7" id="KW-1185">Reference proteome</keyword>
<dbReference type="PRINTS" id="PR00506">
    <property type="entry name" value="D21N6MTFRASE"/>
</dbReference>
<evidence type="ECO:0000259" key="5">
    <source>
        <dbReference type="Pfam" id="PF01555"/>
    </source>
</evidence>
<dbReference type="SUPFAM" id="SSF53335">
    <property type="entry name" value="S-adenosyl-L-methionine-dependent methyltransferases"/>
    <property type="match status" value="1"/>
</dbReference>
<dbReference type="GO" id="GO:0032259">
    <property type="term" value="P:methylation"/>
    <property type="evidence" value="ECO:0007669"/>
    <property type="project" value="UniProtKB-KW"/>
</dbReference>
<dbReference type="EMBL" id="ADLT01000050">
    <property type="protein sequence ID" value="EHO62557.1"/>
    <property type="molecule type" value="Genomic_DNA"/>
</dbReference>
<dbReference type="GO" id="GO:0003677">
    <property type="term" value="F:DNA binding"/>
    <property type="evidence" value="ECO:0007669"/>
    <property type="project" value="InterPro"/>
</dbReference>
<dbReference type="Pfam" id="PF01555">
    <property type="entry name" value="N6_N4_Mtase"/>
    <property type="match status" value="1"/>
</dbReference>
<evidence type="ECO:0000313" key="6">
    <source>
        <dbReference type="EMBL" id="EHO62557.1"/>
    </source>
</evidence>
<gene>
    <name evidence="6" type="ORF">HMPREF9453_01517</name>
</gene>
<dbReference type="HOGENOM" id="CLU_020164_2_1_9"/>
<dbReference type="GO" id="GO:0009307">
    <property type="term" value="P:DNA restriction-modification system"/>
    <property type="evidence" value="ECO:0007669"/>
    <property type="project" value="UniProtKB-KW"/>
</dbReference>
<evidence type="ECO:0000313" key="7">
    <source>
        <dbReference type="Proteomes" id="UP000003277"/>
    </source>
</evidence>
<dbReference type="InterPro" id="IPR002941">
    <property type="entry name" value="DNA_methylase_N4/N6"/>
</dbReference>
<evidence type="ECO:0000256" key="3">
    <source>
        <dbReference type="ARBA" id="ARBA00022691"/>
    </source>
</evidence>
<organism evidence="6 7">
    <name type="scientific">Dialister succinatiphilus YIT 11850</name>
    <dbReference type="NCBI Taxonomy" id="742743"/>
    <lineage>
        <taxon>Bacteria</taxon>
        <taxon>Bacillati</taxon>
        <taxon>Bacillota</taxon>
        <taxon>Negativicutes</taxon>
        <taxon>Veillonellales</taxon>
        <taxon>Veillonellaceae</taxon>
        <taxon>Dialister</taxon>
    </lineage>
</organism>
<keyword evidence="3" id="KW-0949">S-adenosyl-L-methionine</keyword>